<sequence length="276" mass="29197">MLLTSLFAVAVATATPDLDRASLLAAERGFAADAQRDGVRRAFLAHFDAGSWLFRPLPLPALDTLARDADDSSFLQWEPDLVGISEAGDVGFTSGPWSAHGAGSEKISHGHFLTVWRRAEDGIWRVQADNGVAHAGLAKAAAVVTLAAPTASSARADIAAIEDRRRQLERVDDELRRALAGDHAKSALPAFAGPTLHVLRQSQLPADAADALNLVAKDPAGLGRGPRRALGVAASGDLGYTLGGAEACAGCGSDLRIWQWRDNRWKVLVDLSTMQP</sequence>
<evidence type="ECO:0000313" key="3">
    <source>
        <dbReference type="Proteomes" id="UP001501523"/>
    </source>
</evidence>
<comment type="caution">
    <text evidence="2">The sequence shown here is derived from an EMBL/GenBank/DDBJ whole genome shotgun (WGS) entry which is preliminary data.</text>
</comment>
<evidence type="ECO:0000256" key="1">
    <source>
        <dbReference type="SAM" id="Coils"/>
    </source>
</evidence>
<dbReference type="EMBL" id="BAAAEU010000010">
    <property type="protein sequence ID" value="GAA0717100.1"/>
    <property type="molecule type" value="Genomic_DNA"/>
</dbReference>
<reference evidence="2 3" key="1">
    <citation type="journal article" date="2019" name="Int. J. Syst. Evol. Microbiol.">
        <title>The Global Catalogue of Microorganisms (GCM) 10K type strain sequencing project: providing services to taxonomists for standard genome sequencing and annotation.</title>
        <authorList>
            <consortium name="The Broad Institute Genomics Platform"/>
            <consortium name="The Broad Institute Genome Sequencing Center for Infectious Disease"/>
            <person name="Wu L."/>
            <person name="Ma J."/>
        </authorList>
    </citation>
    <scope>NUCLEOTIDE SEQUENCE [LARGE SCALE GENOMIC DNA]</scope>
    <source>
        <strain evidence="2 3">JCM 15421</strain>
    </source>
</reference>
<protein>
    <recommendedName>
        <fullName evidence="4">Nuclear transport factor 2 family protein</fullName>
    </recommendedName>
</protein>
<feature type="coiled-coil region" evidence="1">
    <location>
        <begin position="151"/>
        <end position="178"/>
    </location>
</feature>
<dbReference type="RefSeq" id="WP_343791398.1">
    <property type="nucleotide sequence ID" value="NZ_BAAAEU010000010.1"/>
</dbReference>
<organism evidence="2 3">
    <name type="scientific">Dokdonella soli</name>
    <dbReference type="NCBI Taxonomy" id="529810"/>
    <lineage>
        <taxon>Bacteria</taxon>
        <taxon>Pseudomonadati</taxon>
        <taxon>Pseudomonadota</taxon>
        <taxon>Gammaproteobacteria</taxon>
        <taxon>Lysobacterales</taxon>
        <taxon>Rhodanobacteraceae</taxon>
        <taxon>Dokdonella</taxon>
    </lineage>
</organism>
<evidence type="ECO:0000313" key="2">
    <source>
        <dbReference type="EMBL" id="GAA0717100.1"/>
    </source>
</evidence>
<proteinExistence type="predicted"/>
<keyword evidence="1" id="KW-0175">Coiled coil</keyword>
<name>A0ABN1IMJ7_9GAMM</name>
<accession>A0ABN1IMJ7</accession>
<evidence type="ECO:0008006" key="4">
    <source>
        <dbReference type="Google" id="ProtNLM"/>
    </source>
</evidence>
<keyword evidence="3" id="KW-1185">Reference proteome</keyword>
<gene>
    <name evidence="2" type="ORF">GCM10009105_24060</name>
</gene>
<dbReference type="Gene3D" id="3.10.450.50">
    <property type="match status" value="1"/>
</dbReference>
<dbReference type="Proteomes" id="UP001501523">
    <property type="component" value="Unassembled WGS sequence"/>
</dbReference>